<keyword evidence="3" id="KW-1185">Reference proteome</keyword>
<gene>
    <name evidence="2" type="ORF">TVAG_354030</name>
</gene>
<dbReference type="InParanoid" id="A2FH23"/>
<feature type="compositionally biased region" description="Acidic residues" evidence="1">
    <location>
        <begin position="25"/>
        <end position="35"/>
    </location>
</feature>
<evidence type="ECO:0000256" key="1">
    <source>
        <dbReference type="SAM" id="MobiDB-lite"/>
    </source>
</evidence>
<dbReference type="EMBL" id="DS113788">
    <property type="protein sequence ID" value="EAX95791.1"/>
    <property type="molecule type" value="Genomic_DNA"/>
</dbReference>
<dbReference type="VEuPathDB" id="TrichDB:TVAGG3_0427790"/>
<accession>A2FH23</accession>
<feature type="compositionally biased region" description="Polar residues" evidence="1">
    <location>
        <begin position="49"/>
        <end position="65"/>
    </location>
</feature>
<feature type="region of interest" description="Disordered" evidence="1">
    <location>
        <begin position="1"/>
        <end position="69"/>
    </location>
</feature>
<feature type="compositionally biased region" description="Low complexity" evidence="1">
    <location>
        <begin position="13"/>
        <end position="24"/>
    </location>
</feature>
<protein>
    <submittedName>
        <fullName evidence="2">Uncharacterized protein</fullName>
    </submittedName>
</protein>
<proteinExistence type="predicted"/>
<sequence>MGRKKYDKIDLPSGSEWSSESTEFFSDEAEEDEEESFKSSLMSEEEGESNNYSDSQTEETQTPKSYENEPKVIITPFWISEDTKNHQDSSQSIENYYMLKKHMRLSMLERRINLGEDHIHLHPGMVPKLEIESDDLDFSEAEIQDSGDFTSHNEVNIVTIFWPRRS</sequence>
<evidence type="ECO:0000313" key="3">
    <source>
        <dbReference type="Proteomes" id="UP000001542"/>
    </source>
</evidence>
<dbReference type="KEGG" id="tva:4753553"/>
<reference evidence="2" key="1">
    <citation type="submission" date="2006-10" db="EMBL/GenBank/DDBJ databases">
        <authorList>
            <person name="Amadeo P."/>
            <person name="Zhao Q."/>
            <person name="Wortman J."/>
            <person name="Fraser-Liggett C."/>
            <person name="Carlton J."/>
        </authorList>
    </citation>
    <scope>NUCLEOTIDE SEQUENCE</scope>
    <source>
        <strain evidence="2">G3</strain>
    </source>
</reference>
<dbReference type="VEuPathDB" id="TrichDB:TVAG_354030"/>
<dbReference type="RefSeq" id="XP_001308721.1">
    <property type="nucleotide sequence ID" value="XM_001308720.1"/>
</dbReference>
<reference evidence="2" key="2">
    <citation type="journal article" date="2007" name="Science">
        <title>Draft genome sequence of the sexually transmitted pathogen Trichomonas vaginalis.</title>
        <authorList>
            <person name="Carlton J.M."/>
            <person name="Hirt R.P."/>
            <person name="Silva J.C."/>
            <person name="Delcher A.L."/>
            <person name="Schatz M."/>
            <person name="Zhao Q."/>
            <person name="Wortman J.R."/>
            <person name="Bidwell S.L."/>
            <person name="Alsmark U.C.M."/>
            <person name="Besteiro S."/>
            <person name="Sicheritz-Ponten T."/>
            <person name="Noel C.J."/>
            <person name="Dacks J.B."/>
            <person name="Foster P.G."/>
            <person name="Simillion C."/>
            <person name="Van de Peer Y."/>
            <person name="Miranda-Saavedra D."/>
            <person name="Barton G.J."/>
            <person name="Westrop G.D."/>
            <person name="Mueller S."/>
            <person name="Dessi D."/>
            <person name="Fiori P.L."/>
            <person name="Ren Q."/>
            <person name="Paulsen I."/>
            <person name="Zhang H."/>
            <person name="Bastida-Corcuera F.D."/>
            <person name="Simoes-Barbosa A."/>
            <person name="Brown M.T."/>
            <person name="Hayes R.D."/>
            <person name="Mukherjee M."/>
            <person name="Okumura C.Y."/>
            <person name="Schneider R."/>
            <person name="Smith A.J."/>
            <person name="Vanacova S."/>
            <person name="Villalvazo M."/>
            <person name="Haas B.J."/>
            <person name="Pertea M."/>
            <person name="Feldblyum T.V."/>
            <person name="Utterback T.R."/>
            <person name="Shu C.L."/>
            <person name="Osoegawa K."/>
            <person name="de Jong P.J."/>
            <person name="Hrdy I."/>
            <person name="Horvathova L."/>
            <person name="Zubacova Z."/>
            <person name="Dolezal P."/>
            <person name="Malik S.B."/>
            <person name="Logsdon J.M. Jr."/>
            <person name="Henze K."/>
            <person name="Gupta A."/>
            <person name="Wang C.C."/>
            <person name="Dunne R.L."/>
            <person name="Upcroft J.A."/>
            <person name="Upcroft P."/>
            <person name="White O."/>
            <person name="Salzberg S.L."/>
            <person name="Tang P."/>
            <person name="Chiu C.-H."/>
            <person name="Lee Y.-S."/>
            <person name="Embley T.M."/>
            <person name="Coombs G.H."/>
            <person name="Mottram J.C."/>
            <person name="Tachezy J."/>
            <person name="Fraser-Liggett C.M."/>
            <person name="Johnson P.J."/>
        </authorList>
    </citation>
    <scope>NUCLEOTIDE SEQUENCE [LARGE SCALE GENOMIC DNA]</scope>
    <source>
        <strain evidence="2">G3</strain>
    </source>
</reference>
<dbReference type="Proteomes" id="UP000001542">
    <property type="component" value="Unassembled WGS sequence"/>
</dbReference>
<organism evidence="2 3">
    <name type="scientific">Trichomonas vaginalis (strain ATCC PRA-98 / G3)</name>
    <dbReference type="NCBI Taxonomy" id="412133"/>
    <lineage>
        <taxon>Eukaryota</taxon>
        <taxon>Metamonada</taxon>
        <taxon>Parabasalia</taxon>
        <taxon>Trichomonadida</taxon>
        <taxon>Trichomonadidae</taxon>
        <taxon>Trichomonas</taxon>
    </lineage>
</organism>
<dbReference type="AlphaFoldDB" id="A2FH23"/>
<evidence type="ECO:0000313" key="2">
    <source>
        <dbReference type="EMBL" id="EAX95791.1"/>
    </source>
</evidence>
<name>A2FH23_TRIV3</name>